<keyword evidence="4" id="KW-1185">Reference proteome</keyword>
<dbReference type="InterPro" id="IPR039445">
    <property type="entry name" value="DauR-like_HTH"/>
</dbReference>
<evidence type="ECO:0000313" key="4">
    <source>
        <dbReference type="Proteomes" id="UP001158045"/>
    </source>
</evidence>
<dbReference type="InterPro" id="IPR013559">
    <property type="entry name" value="YheO"/>
</dbReference>
<dbReference type="InterPro" id="IPR039446">
    <property type="entry name" value="DauR-like"/>
</dbReference>
<comment type="caution">
    <text evidence="3">The sequence shown here is derived from an EMBL/GenBank/DDBJ whole genome shotgun (WGS) entry which is preliminary data.</text>
</comment>
<dbReference type="Pfam" id="PF08348">
    <property type="entry name" value="PAS_6"/>
    <property type="match status" value="1"/>
</dbReference>
<dbReference type="Proteomes" id="UP001158045">
    <property type="component" value="Unassembled WGS sequence"/>
</dbReference>
<feature type="domain" description="YheO-like" evidence="1">
    <location>
        <begin position="10"/>
        <end position="122"/>
    </location>
</feature>
<dbReference type="EMBL" id="JARYZI010000002">
    <property type="protein sequence ID" value="MDH8677453.1"/>
    <property type="molecule type" value="Genomic_DNA"/>
</dbReference>
<proteinExistence type="predicted"/>
<dbReference type="RefSeq" id="WP_281093267.1">
    <property type="nucleotide sequence ID" value="NZ_JARYZI010000002.1"/>
</dbReference>
<protein>
    <submittedName>
        <fullName evidence="3">PAS domain-containing protein</fullName>
    </submittedName>
</protein>
<evidence type="ECO:0000259" key="1">
    <source>
        <dbReference type="Pfam" id="PF08348"/>
    </source>
</evidence>
<sequence length="221" mass="24758">MIAISEFDFSSYIHLVNFLGGCFDTQTEIILYSLDNIDNSIIAVHNGHISGKTIGDPLSGFAIAKLKDKGNDSPPYYLNQMSLTKDRLALRSNSFFILDKSGNPRGMLTINTDVSKFQKAAELLRDLARLPDYESAENAPFDIERLQSTPKEIILKFISEVTHNTSVDANRLTPKEKQEVVSLLNRENFFLMKGAVSQTAAVLESSEATIYRYLSKINKKK</sequence>
<reference evidence="3 4" key="1">
    <citation type="submission" date="2023-04" db="EMBL/GenBank/DDBJ databases">
        <title>Fusibacter bizertensis strain WBS, isolated from littoral bottom sediments of the Arctic seas - biochemical and genomic analysis.</title>
        <authorList>
            <person name="Brioukhanov A.L."/>
        </authorList>
    </citation>
    <scope>NUCLEOTIDE SEQUENCE [LARGE SCALE GENOMIC DNA]</scope>
    <source>
        <strain evidence="3 4">WBS</strain>
    </source>
</reference>
<accession>A0ABT6NAK5</accession>
<gene>
    <name evidence="3" type="ORF">QE109_04800</name>
</gene>
<dbReference type="PANTHER" id="PTHR35568:SF1">
    <property type="entry name" value="TRANSCRIPTIONAL REGULATOR DAUR"/>
    <property type="match status" value="1"/>
</dbReference>
<organism evidence="3 4">
    <name type="scientific">Fusibacter bizertensis</name>
    <dbReference type="NCBI Taxonomy" id="1488331"/>
    <lineage>
        <taxon>Bacteria</taxon>
        <taxon>Bacillati</taxon>
        <taxon>Bacillota</taxon>
        <taxon>Clostridia</taxon>
        <taxon>Eubacteriales</taxon>
        <taxon>Eubacteriales Family XII. Incertae Sedis</taxon>
        <taxon>Fusibacter</taxon>
    </lineage>
</organism>
<dbReference type="PANTHER" id="PTHR35568">
    <property type="entry name" value="TRANSCRIPTIONAL REGULATOR DAUR"/>
    <property type="match status" value="1"/>
</dbReference>
<dbReference type="Pfam" id="PF13309">
    <property type="entry name" value="HTH_22"/>
    <property type="match status" value="1"/>
</dbReference>
<evidence type="ECO:0000313" key="3">
    <source>
        <dbReference type="EMBL" id="MDH8677453.1"/>
    </source>
</evidence>
<evidence type="ECO:0000259" key="2">
    <source>
        <dbReference type="Pfam" id="PF13309"/>
    </source>
</evidence>
<name>A0ABT6NAK5_9FIRM</name>
<feature type="domain" description="Transcriptional regulator DauR-like HTH" evidence="2">
    <location>
        <begin position="155"/>
        <end position="214"/>
    </location>
</feature>